<dbReference type="CDD" id="cd02062">
    <property type="entry name" value="Nitro_FMN_reductase"/>
    <property type="match status" value="1"/>
</dbReference>
<dbReference type="Gene3D" id="3.40.109.30">
    <property type="entry name" value="putative nitroreductase (tm1586), domain 2"/>
    <property type="match status" value="1"/>
</dbReference>
<dbReference type="RefSeq" id="WP_281094095.1">
    <property type="nucleotide sequence ID" value="NZ_JARYZI010000005.1"/>
</dbReference>
<comment type="caution">
    <text evidence="2">The sequence shown here is derived from an EMBL/GenBank/DDBJ whole genome shotgun (WGS) entry which is preliminary data.</text>
</comment>
<dbReference type="EMBL" id="JARYZI010000005">
    <property type="protein sequence ID" value="MDH8678254.1"/>
    <property type="molecule type" value="Genomic_DNA"/>
</dbReference>
<organism evidence="2 3">
    <name type="scientific">Fusibacter bizertensis</name>
    <dbReference type="NCBI Taxonomy" id="1488331"/>
    <lineage>
        <taxon>Bacteria</taxon>
        <taxon>Bacillati</taxon>
        <taxon>Bacillota</taxon>
        <taxon>Clostridia</taxon>
        <taxon>Eubacteriales</taxon>
        <taxon>Eubacteriales Family XII. Incertae Sedis</taxon>
        <taxon>Fusibacter</taxon>
    </lineage>
</organism>
<feature type="domain" description="Putative nitroreductase TM1586" evidence="1">
    <location>
        <begin position="10"/>
        <end position="233"/>
    </location>
</feature>
<sequence>MKNYMLTDLEAIQTRISRRNYISKKIEKDLVDHFINRIIDFNHDSGLTISFIENASKAFDGLSKSYGMFKGVRSLIVLKGPSSDIHLKEKCGYFGELLVLEATKLGLGTCWVAGTFDKKDPLFNCQDGEQLVCVIPIGYNEVKNSFGEKVIRKLSHRRSKDLEEFYSVLEPETKIPTWFIEGIKAVMLAPSAMNSQPVYFEVSGDKIAACTADRKGTDLVDLGIAKLHFELAARGSFPLGNGANFHKDHNENNFSNAL</sequence>
<dbReference type="InterPro" id="IPR029478">
    <property type="entry name" value="TM1586_NiRdase"/>
</dbReference>
<gene>
    <name evidence="2" type="ORF">QE109_08850</name>
</gene>
<dbReference type="Pfam" id="PF14512">
    <property type="entry name" value="TM1586_NiRdase"/>
    <property type="match status" value="1"/>
</dbReference>
<evidence type="ECO:0000259" key="1">
    <source>
        <dbReference type="Pfam" id="PF14512"/>
    </source>
</evidence>
<dbReference type="InterPro" id="IPR000415">
    <property type="entry name" value="Nitroreductase-like"/>
</dbReference>
<name>A0ABT6NCW3_9FIRM</name>
<keyword evidence="3" id="KW-1185">Reference proteome</keyword>
<accession>A0ABT6NCW3</accession>
<evidence type="ECO:0000313" key="2">
    <source>
        <dbReference type="EMBL" id="MDH8678254.1"/>
    </source>
</evidence>
<dbReference type="SUPFAM" id="SSF55469">
    <property type="entry name" value="FMN-dependent nitroreductase-like"/>
    <property type="match status" value="1"/>
</dbReference>
<dbReference type="Proteomes" id="UP001158045">
    <property type="component" value="Unassembled WGS sequence"/>
</dbReference>
<proteinExistence type="predicted"/>
<protein>
    <submittedName>
        <fullName evidence="2">Nitroreductase family protein</fullName>
    </submittedName>
</protein>
<reference evidence="2 3" key="1">
    <citation type="submission" date="2023-04" db="EMBL/GenBank/DDBJ databases">
        <title>Fusibacter bizertensis strain WBS, isolated from littoral bottom sediments of the Arctic seas - biochemical and genomic analysis.</title>
        <authorList>
            <person name="Brioukhanov A.L."/>
        </authorList>
    </citation>
    <scope>NUCLEOTIDE SEQUENCE [LARGE SCALE GENOMIC DNA]</scope>
    <source>
        <strain evidence="2 3">WBS</strain>
    </source>
</reference>
<dbReference type="Gene3D" id="3.40.109.10">
    <property type="entry name" value="NADH Oxidase"/>
    <property type="match status" value="1"/>
</dbReference>
<evidence type="ECO:0000313" key="3">
    <source>
        <dbReference type="Proteomes" id="UP001158045"/>
    </source>
</evidence>